<name>A0A8B6FMQ9_MYTGA</name>
<keyword evidence="1" id="KW-0732">Signal</keyword>
<proteinExistence type="predicted"/>
<dbReference type="Proteomes" id="UP000596742">
    <property type="component" value="Unassembled WGS sequence"/>
</dbReference>
<protein>
    <recommendedName>
        <fullName evidence="2">EGF-like domain-containing protein</fullName>
    </recommendedName>
</protein>
<feature type="domain" description="EGF-like" evidence="2">
    <location>
        <begin position="169"/>
        <end position="209"/>
    </location>
</feature>
<sequence length="210" mass="22332">MARRNLLLLACILYTPCYAQVSGVACRTNVDCTSYVNSVCDTGAYKCSCLSNYYDSGTTCSPKLNLGVTCTNTVQCLDTNAECTGSKCSCKSSFYDSDLNNGNTAGTCVQKLESGEPCMKEGTTECKPDSSCKSDGQSGLRCTCNDRFYDSNVDAAKGLCLAEINLDNPCTNEGSTTECVPNAECKNLKCVCTSDYFDNNGSSADGTCEI</sequence>
<feature type="domain" description="EGF-like" evidence="2">
    <location>
        <begin position="69"/>
        <end position="109"/>
    </location>
</feature>
<evidence type="ECO:0000313" key="3">
    <source>
        <dbReference type="EMBL" id="VDI52046.1"/>
    </source>
</evidence>
<dbReference type="SMART" id="SM00181">
    <property type="entry name" value="EGF"/>
    <property type="match status" value="4"/>
</dbReference>
<accession>A0A8B6FMQ9</accession>
<feature type="non-terminal residue" evidence="3">
    <location>
        <position position="210"/>
    </location>
</feature>
<gene>
    <name evidence="3" type="ORF">MGAL_10B086624</name>
</gene>
<evidence type="ECO:0000313" key="4">
    <source>
        <dbReference type="Proteomes" id="UP000596742"/>
    </source>
</evidence>
<feature type="signal peptide" evidence="1">
    <location>
        <begin position="1"/>
        <end position="19"/>
    </location>
</feature>
<feature type="domain" description="EGF-like" evidence="2">
    <location>
        <begin position="117"/>
        <end position="161"/>
    </location>
</feature>
<comment type="caution">
    <text evidence="3">The sequence shown here is derived from an EMBL/GenBank/DDBJ whole genome shotgun (WGS) entry which is preliminary data.</text>
</comment>
<evidence type="ECO:0000259" key="2">
    <source>
        <dbReference type="SMART" id="SM00181"/>
    </source>
</evidence>
<reference evidence="3" key="1">
    <citation type="submission" date="2018-11" db="EMBL/GenBank/DDBJ databases">
        <authorList>
            <person name="Alioto T."/>
            <person name="Alioto T."/>
        </authorList>
    </citation>
    <scope>NUCLEOTIDE SEQUENCE</scope>
</reference>
<dbReference type="PROSITE" id="PS51257">
    <property type="entry name" value="PROKAR_LIPOPROTEIN"/>
    <property type="match status" value="1"/>
</dbReference>
<organism evidence="3 4">
    <name type="scientific">Mytilus galloprovincialis</name>
    <name type="common">Mediterranean mussel</name>
    <dbReference type="NCBI Taxonomy" id="29158"/>
    <lineage>
        <taxon>Eukaryota</taxon>
        <taxon>Metazoa</taxon>
        <taxon>Spiralia</taxon>
        <taxon>Lophotrochozoa</taxon>
        <taxon>Mollusca</taxon>
        <taxon>Bivalvia</taxon>
        <taxon>Autobranchia</taxon>
        <taxon>Pteriomorphia</taxon>
        <taxon>Mytilida</taxon>
        <taxon>Mytiloidea</taxon>
        <taxon>Mytilidae</taxon>
        <taxon>Mytilinae</taxon>
        <taxon>Mytilus</taxon>
    </lineage>
</organism>
<keyword evidence="4" id="KW-1185">Reference proteome</keyword>
<feature type="chain" id="PRO_5032880935" description="EGF-like domain-containing protein" evidence="1">
    <location>
        <begin position="20"/>
        <end position="210"/>
    </location>
</feature>
<dbReference type="Pfam" id="PF01683">
    <property type="entry name" value="EB"/>
    <property type="match status" value="1"/>
</dbReference>
<dbReference type="EMBL" id="UYJE01007127">
    <property type="protein sequence ID" value="VDI52046.1"/>
    <property type="molecule type" value="Genomic_DNA"/>
</dbReference>
<dbReference type="AlphaFoldDB" id="A0A8B6FMQ9"/>
<evidence type="ECO:0000256" key="1">
    <source>
        <dbReference type="SAM" id="SignalP"/>
    </source>
</evidence>
<dbReference type="OrthoDB" id="6041452at2759"/>
<feature type="domain" description="EGF-like" evidence="2">
    <location>
        <begin position="25"/>
        <end position="61"/>
    </location>
</feature>
<dbReference type="InterPro" id="IPR000742">
    <property type="entry name" value="EGF"/>
</dbReference>
<dbReference type="InterPro" id="IPR006149">
    <property type="entry name" value="EB_dom"/>
</dbReference>